<organism evidence="2 3">
    <name type="scientific">Leucocoprinus birnbaumii</name>
    <dbReference type="NCBI Taxonomy" id="56174"/>
    <lineage>
        <taxon>Eukaryota</taxon>
        <taxon>Fungi</taxon>
        <taxon>Dikarya</taxon>
        <taxon>Basidiomycota</taxon>
        <taxon>Agaricomycotina</taxon>
        <taxon>Agaricomycetes</taxon>
        <taxon>Agaricomycetidae</taxon>
        <taxon>Agaricales</taxon>
        <taxon>Agaricineae</taxon>
        <taxon>Agaricaceae</taxon>
        <taxon>Leucocoprinus</taxon>
    </lineage>
</organism>
<feature type="region of interest" description="Disordered" evidence="1">
    <location>
        <begin position="39"/>
        <end position="98"/>
    </location>
</feature>
<evidence type="ECO:0000256" key="1">
    <source>
        <dbReference type="SAM" id="MobiDB-lite"/>
    </source>
</evidence>
<evidence type="ECO:0000313" key="2">
    <source>
        <dbReference type="EMBL" id="KAJ3561215.1"/>
    </source>
</evidence>
<dbReference type="Proteomes" id="UP001213000">
    <property type="component" value="Unassembled WGS sequence"/>
</dbReference>
<dbReference type="AlphaFoldDB" id="A0AAD5VJ66"/>
<reference evidence="2" key="1">
    <citation type="submission" date="2022-07" db="EMBL/GenBank/DDBJ databases">
        <title>Genome Sequence of Leucocoprinus birnbaumii.</title>
        <authorList>
            <person name="Buettner E."/>
        </authorList>
    </citation>
    <scope>NUCLEOTIDE SEQUENCE</scope>
    <source>
        <strain evidence="2">VT141</strain>
    </source>
</reference>
<comment type="caution">
    <text evidence="2">The sequence shown here is derived from an EMBL/GenBank/DDBJ whole genome shotgun (WGS) entry which is preliminary data.</text>
</comment>
<feature type="compositionally biased region" description="Basic and acidic residues" evidence="1">
    <location>
        <begin position="84"/>
        <end position="98"/>
    </location>
</feature>
<proteinExistence type="predicted"/>
<keyword evidence="3" id="KW-1185">Reference proteome</keyword>
<gene>
    <name evidence="2" type="ORF">NP233_g10328</name>
</gene>
<sequence>MMNLRTFPAQVTPSPLEAPMTMTDALLLASKRRKVGDKYLRSLPTSPTPICRTPQKRGKQTAMMSEAEPNGQQAPQPDPLNEGNAHDQSDQPHRDANMTNDENKVEIQLHPGEATQEGPAPLNFTPIAPPADGFLTIHGITKEILWMGTTAAMCQTFESHKGPKLLAVVSGDKPAVKPHLQMNLIKSVITAHLNIKNLSMVPGAPTNNALTNRKTCYTQLYFIYDITDAQHLLLLTKHIFTKSVSIFLYPADPRPGEYVLMLEGLLKDPRKEGVVEKVCDAVIQHL</sequence>
<dbReference type="EMBL" id="JANIEX010001038">
    <property type="protein sequence ID" value="KAJ3561215.1"/>
    <property type="molecule type" value="Genomic_DNA"/>
</dbReference>
<evidence type="ECO:0000313" key="3">
    <source>
        <dbReference type="Proteomes" id="UP001213000"/>
    </source>
</evidence>
<accession>A0AAD5VJ66</accession>
<name>A0AAD5VJ66_9AGAR</name>
<protein>
    <submittedName>
        <fullName evidence="2">Uncharacterized protein</fullName>
    </submittedName>
</protein>